<dbReference type="GO" id="GO:0005730">
    <property type="term" value="C:nucleolus"/>
    <property type="evidence" value="ECO:0007669"/>
    <property type="project" value="TreeGrafter"/>
</dbReference>
<accession>A0A7F5R528</accession>
<evidence type="ECO:0000256" key="2">
    <source>
        <dbReference type="ARBA" id="ARBA00017294"/>
    </source>
</evidence>
<organism evidence="5 6">
    <name type="scientific">Agrilus planipennis</name>
    <name type="common">Emerald ash borer</name>
    <name type="synonym">Agrilus marcopoli</name>
    <dbReference type="NCBI Taxonomy" id="224129"/>
    <lineage>
        <taxon>Eukaryota</taxon>
        <taxon>Metazoa</taxon>
        <taxon>Ecdysozoa</taxon>
        <taxon>Arthropoda</taxon>
        <taxon>Hexapoda</taxon>
        <taxon>Insecta</taxon>
        <taxon>Pterygota</taxon>
        <taxon>Neoptera</taxon>
        <taxon>Endopterygota</taxon>
        <taxon>Coleoptera</taxon>
        <taxon>Polyphaga</taxon>
        <taxon>Elateriformia</taxon>
        <taxon>Buprestoidea</taxon>
        <taxon>Buprestidae</taxon>
        <taxon>Agrilinae</taxon>
        <taxon>Agrilus</taxon>
    </lineage>
</organism>
<protein>
    <recommendedName>
        <fullName evidence="2">Protein KRI1 homolog</fullName>
    </recommendedName>
</protein>
<evidence type="ECO:0000256" key="3">
    <source>
        <dbReference type="SAM" id="MobiDB-lite"/>
    </source>
</evidence>
<dbReference type="KEGG" id="apln:112904671"/>
<reference evidence="6" key="1">
    <citation type="submission" date="2025-08" db="UniProtKB">
        <authorList>
            <consortium name="RefSeq"/>
        </authorList>
    </citation>
    <scope>IDENTIFICATION</scope>
    <source>
        <tissue evidence="6">Entire body</tissue>
    </source>
</reference>
<dbReference type="InterPro" id="IPR018034">
    <property type="entry name" value="Kri1"/>
</dbReference>
<name>A0A7F5R528_AGRPL</name>
<keyword evidence="5" id="KW-1185">Reference proteome</keyword>
<dbReference type="PANTHER" id="PTHR14490">
    <property type="entry name" value="ZINC FINGER, ZZ TYPE"/>
    <property type="match status" value="1"/>
</dbReference>
<sequence>MDCDYNSNEGNQRNLIENTKLKRKRKRKSKFAKVVSQPKPVFDPSDKTFAQYLDEYYKLDCEDIIDNLPCRFKYREVVPNNFGLTVEEILLANDKELNRWCSLKKTVQYRPEHVEKYDKIVYERKAKDENLKRKILPSLYTKNDEKTEDTNETGNLLLRKRKHEEVSNENHTEKKIQKPAPAEKKKRKKKSTSASTKLRENTSLTENNELNDKNLELSSGNSTSTKKKKQKPHLDSMNETEILMKSENIQESYKSNIRQNHHKKTKLSSYNKNKQDYEMQQDGISNARLVAYGINPKKYRKKMKYNNFNKNKQNA</sequence>
<dbReference type="GeneID" id="112904671"/>
<evidence type="ECO:0000259" key="4">
    <source>
        <dbReference type="Pfam" id="PF12936"/>
    </source>
</evidence>
<dbReference type="GO" id="GO:0030686">
    <property type="term" value="C:90S preribosome"/>
    <property type="evidence" value="ECO:0007669"/>
    <property type="project" value="TreeGrafter"/>
</dbReference>
<dbReference type="InterPro" id="IPR024626">
    <property type="entry name" value="Kri1-like_C"/>
</dbReference>
<dbReference type="RefSeq" id="XP_025831107.1">
    <property type="nucleotide sequence ID" value="XM_025975322.1"/>
</dbReference>
<feature type="compositionally biased region" description="Low complexity" evidence="3">
    <location>
        <begin position="192"/>
        <end position="208"/>
    </location>
</feature>
<feature type="domain" description="Kri1-like C-terminal" evidence="4">
    <location>
        <begin position="47"/>
        <end position="134"/>
    </location>
</feature>
<evidence type="ECO:0000313" key="5">
    <source>
        <dbReference type="Proteomes" id="UP000192223"/>
    </source>
</evidence>
<dbReference type="Pfam" id="PF12936">
    <property type="entry name" value="Kri1_C"/>
    <property type="match status" value="1"/>
</dbReference>
<gene>
    <name evidence="6" type="primary">LOC112904671</name>
</gene>
<proteinExistence type="inferred from homology"/>
<dbReference type="GO" id="GO:0000447">
    <property type="term" value="P:endonucleolytic cleavage in ITS1 to separate SSU-rRNA from 5.8S rRNA and LSU-rRNA from tricistronic rRNA transcript (SSU-rRNA, 5.8S rRNA, LSU-rRNA)"/>
    <property type="evidence" value="ECO:0007669"/>
    <property type="project" value="TreeGrafter"/>
</dbReference>
<comment type="similarity">
    <text evidence="1">Belongs to the KRI1 family.</text>
</comment>
<dbReference type="Proteomes" id="UP000192223">
    <property type="component" value="Unplaced"/>
</dbReference>
<feature type="region of interest" description="Disordered" evidence="3">
    <location>
        <begin position="144"/>
        <end position="239"/>
    </location>
</feature>
<dbReference type="InParanoid" id="A0A7F5R528"/>
<feature type="compositionally biased region" description="Basic and acidic residues" evidence="3">
    <location>
        <begin position="163"/>
        <end position="176"/>
    </location>
</feature>
<dbReference type="AlphaFoldDB" id="A0A7F5R528"/>
<evidence type="ECO:0000256" key="1">
    <source>
        <dbReference type="ARBA" id="ARBA00007473"/>
    </source>
</evidence>
<dbReference type="PANTHER" id="PTHR14490:SF5">
    <property type="entry name" value="PROTEIN KRI1 HOMOLOG"/>
    <property type="match status" value="1"/>
</dbReference>
<evidence type="ECO:0000313" key="6">
    <source>
        <dbReference type="RefSeq" id="XP_025831107.1"/>
    </source>
</evidence>
<dbReference type="OrthoDB" id="10252032at2759"/>